<feature type="region of interest" description="Disordered" evidence="1">
    <location>
        <begin position="18"/>
        <end position="43"/>
    </location>
</feature>
<evidence type="ECO:0000313" key="3">
    <source>
        <dbReference type="Proteomes" id="UP000470404"/>
    </source>
</evidence>
<evidence type="ECO:0000313" key="2">
    <source>
        <dbReference type="EMBL" id="NEC60996.1"/>
    </source>
</evidence>
<dbReference type="RefSeq" id="WP_067594307.1">
    <property type="nucleotide sequence ID" value="NZ_JAAGNC010000188.1"/>
</dbReference>
<evidence type="ECO:0008006" key="4">
    <source>
        <dbReference type="Google" id="ProtNLM"/>
    </source>
</evidence>
<organism evidence="2 3">
    <name type="scientific">Amycolatopsis rubida</name>
    <dbReference type="NCBI Taxonomy" id="112413"/>
    <lineage>
        <taxon>Bacteria</taxon>
        <taxon>Bacillati</taxon>
        <taxon>Actinomycetota</taxon>
        <taxon>Actinomycetes</taxon>
        <taxon>Pseudonocardiales</taxon>
        <taxon>Pseudonocardiaceae</taxon>
        <taxon>Amycolatopsis</taxon>
    </lineage>
</organism>
<accession>A0ABX0BZT5</accession>
<keyword evidence="3" id="KW-1185">Reference proteome</keyword>
<evidence type="ECO:0000256" key="1">
    <source>
        <dbReference type="SAM" id="MobiDB-lite"/>
    </source>
</evidence>
<reference evidence="2 3" key="1">
    <citation type="submission" date="2020-01" db="EMBL/GenBank/DDBJ databases">
        <title>Insect and environment-associated Actinomycetes.</title>
        <authorList>
            <person name="Currrie C."/>
            <person name="Chevrette M."/>
            <person name="Carlson C."/>
            <person name="Stubbendieck R."/>
            <person name="Wendt-Pienkowski E."/>
        </authorList>
    </citation>
    <scope>NUCLEOTIDE SEQUENCE [LARGE SCALE GENOMIC DNA]</scope>
    <source>
        <strain evidence="2 3">SID8386</strain>
    </source>
</reference>
<proteinExistence type="predicted"/>
<name>A0ABX0BZT5_9PSEU</name>
<sequence>MGGAAALNLPHQLTVISPRETPDAYDNPTPALDYGPDAPRRPVAGLLLPRDTARTGGTEPSPGRVAVTGAWWLLTAEPIHARERITYDGRTFMVEGEPARFEPRPGFLHYETVLTHTEG</sequence>
<dbReference type="EMBL" id="JAAGNC010000188">
    <property type="protein sequence ID" value="NEC60996.1"/>
    <property type="molecule type" value="Genomic_DNA"/>
</dbReference>
<comment type="caution">
    <text evidence="2">The sequence shown here is derived from an EMBL/GenBank/DDBJ whole genome shotgun (WGS) entry which is preliminary data.</text>
</comment>
<dbReference type="Proteomes" id="UP000470404">
    <property type="component" value="Unassembled WGS sequence"/>
</dbReference>
<gene>
    <name evidence="2" type="ORF">G3I59_36730</name>
</gene>
<protein>
    <recommendedName>
        <fullName evidence="4">Head-to-tail stopper</fullName>
    </recommendedName>
</protein>